<keyword evidence="2" id="KW-0812">Transmembrane</keyword>
<dbReference type="CDD" id="cd01060">
    <property type="entry name" value="Membrane-FADS-like"/>
    <property type="match status" value="1"/>
</dbReference>
<dbReference type="InterPro" id="IPR005804">
    <property type="entry name" value="FA_desaturase_dom"/>
</dbReference>
<evidence type="ECO:0000313" key="4">
    <source>
        <dbReference type="EMBL" id="BDG08570.1"/>
    </source>
</evidence>
<gene>
    <name evidence="4" type="ORF">AMPC_16830</name>
</gene>
<dbReference type="PANTHER" id="PTHR36459">
    <property type="entry name" value="ORF"/>
    <property type="match status" value="1"/>
</dbReference>
<dbReference type="EMBL" id="AP025592">
    <property type="protein sequence ID" value="BDG08570.1"/>
    <property type="molecule type" value="Genomic_DNA"/>
</dbReference>
<keyword evidence="2" id="KW-0472">Membrane</keyword>
<protein>
    <recommendedName>
        <fullName evidence="3">Fatty acid desaturase domain-containing protein</fullName>
    </recommendedName>
</protein>
<evidence type="ECO:0000259" key="3">
    <source>
        <dbReference type="Pfam" id="PF00487"/>
    </source>
</evidence>
<feature type="compositionally biased region" description="Basic and acidic residues" evidence="1">
    <location>
        <begin position="306"/>
        <end position="317"/>
    </location>
</feature>
<feature type="domain" description="Fatty acid desaturase" evidence="3">
    <location>
        <begin position="24"/>
        <end position="249"/>
    </location>
</feature>
<evidence type="ECO:0000256" key="1">
    <source>
        <dbReference type="SAM" id="MobiDB-lite"/>
    </source>
</evidence>
<feature type="region of interest" description="Disordered" evidence="1">
    <location>
        <begin position="305"/>
        <end position="325"/>
    </location>
</feature>
<organism evidence="4 5">
    <name type="scientific">Anaeromyxobacter paludicola</name>
    <dbReference type="NCBI Taxonomy" id="2918171"/>
    <lineage>
        <taxon>Bacteria</taxon>
        <taxon>Pseudomonadati</taxon>
        <taxon>Myxococcota</taxon>
        <taxon>Myxococcia</taxon>
        <taxon>Myxococcales</taxon>
        <taxon>Cystobacterineae</taxon>
        <taxon>Anaeromyxobacteraceae</taxon>
        <taxon>Anaeromyxobacter</taxon>
    </lineage>
</organism>
<sequence>MQCAALSLAGVGLFFAGRFFWAGALIYWLVLCLGLVDRFTLMLHCTSHRPLFARRHARLNRIIPWLLAPFFGQTPETYFAHHVGMHHQEENLAGDLSTTMRYRRDSLGAWLRYWGRFMTLGIVDLSRYLARRRRRKLLRRVLVGEGLYLLAVLALLLFDPAATLVVFLAPLVLIRTLMMMGNWAQHAFVSPDRPEDPYRASLTCINTRYNRRCFNDGYHVVHHLTPRCHWTEHPERFERTLPEYGRHDAIVLEGLDFFQVWVLLVTHRWRRLARAFVQLPGAPARSEAEVIALLRGRVGPILGREAAPRARAGEHPTVEAGESPA</sequence>
<dbReference type="PANTHER" id="PTHR36459:SF1">
    <property type="entry name" value="FATTY ACID DESATURASE DOMAIN-CONTAINING PROTEIN-RELATED"/>
    <property type="match status" value="1"/>
</dbReference>
<keyword evidence="2" id="KW-1133">Transmembrane helix</keyword>
<reference evidence="5" key="1">
    <citation type="journal article" date="2022" name="Int. J. Syst. Evol. Microbiol.">
        <title>Anaeromyxobacter oryzae sp. nov., Anaeromyxobacter diazotrophicus sp. nov. and Anaeromyxobacter paludicola sp. nov., isolated from paddy soils.</title>
        <authorList>
            <person name="Itoh H."/>
            <person name="Xu Z."/>
            <person name="Mise K."/>
            <person name="Masuda Y."/>
            <person name="Ushijima N."/>
            <person name="Hayakawa C."/>
            <person name="Shiratori Y."/>
            <person name="Senoo K."/>
        </authorList>
    </citation>
    <scope>NUCLEOTIDE SEQUENCE [LARGE SCALE GENOMIC DNA]</scope>
    <source>
        <strain evidence="5">Red630</strain>
    </source>
</reference>
<proteinExistence type="predicted"/>
<accession>A0ABM7X9S6</accession>
<name>A0ABM7X9S6_9BACT</name>
<evidence type="ECO:0000313" key="5">
    <source>
        <dbReference type="Proteomes" id="UP001162734"/>
    </source>
</evidence>
<evidence type="ECO:0000256" key="2">
    <source>
        <dbReference type="SAM" id="Phobius"/>
    </source>
</evidence>
<dbReference type="Pfam" id="PF00487">
    <property type="entry name" value="FA_desaturase"/>
    <property type="match status" value="1"/>
</dbReference>
<dbReference type="Proteomes" id="UP001162734">
    <property type="component" value="Chromosome"/>
</dbReference>
<keyword evidence="5" id="KW-1185">Reference proteome</keyword>
<feature type="transmembrane region" description="Helical" evidence="2">
    <location>
        <begin position="137"/>
        <end position="158"/>
    </location>
</feature>